<feature type="chain" id="PRO_5012744892" description="Peptidase S8/S53 domain-containing protein" evidence="8">
    <location>
        <begin position="26"/>
        <end position="742"/>
    </location>
</feature>
<dbReference type="Gene3D" id="3.40.50.200">
    <property type="entry name" value="Peptidase S8/S53 domain"/>
    <property type="match status" value="1"/>
</dbReference>
<evidence type="ECO:0000256" key="3">
    <source>
        <dbReference type="ARBA" id="ARBA00022729"/>
    </source>
</evidence>
<feature type="active site" description="Charge relay system" evidence="6">
    <location>
        <position position="191"/>
    </location>
</feature>
<dbReference type="InterPro" id="IPR010435">
    <property type="entry name" value="C5a/SBT2-like_Fn3"/>
</dbReference>
<evidence type="ECO:0000256" key="6">
    <source>
        <dbReference type="PROSITE-ProRule" id="PRU01240"/>
    </source>
</evidence>
<keyword evidence="2 6" id="KW-0645">Protease</keyword>
<dbReference type="Pfam" id="PF00082">
    <property type="entry name" value="Peptidase_S8"/>
    <property type="match status" value="1"/>
</dbReference>
<dbReference type="PANTHER" id="PTHR43806">
    <property type="entry name" value="PEPTIDASE S8"/>
    <property type="match status" value="1"/>
</dbReference>
<dbReference type="EMBL" id="NJES01000069">
    <property type="protein sequence ID" value="PHH78728.1"/>
    <property type="molecule type" value="Genomic_DNA"/>
</dbReference>
<dbReference type="CDD" id="cd07489">
    <property type="entry name" value="Peptidases_S8_5"/>
    <property type="match status" value="1"/>
</dbReference>
<protein>
    <recommendedName>
        <fullName evidence="13">Peptidase S8/S53 domain-containing protein</fullName>
    </recommendedName>
</protein>
<comment type="caution">
    <text evidence="11">The sequence shown here is derived from an EMBL/GenBank/DDBJ whole genome shotgun (WGS) entry which is preliminary data.</text>
</comment>
<dbReference type="OrthoDB" id="10256524at2759"/>
<evidence type="ECO:0000256" key="1">
    <source>
        <dbReference type="ARBA" id="ARBA00011073"/>
    </source>
</evidence>
<dbReference type="PROSITE" id="PS00138">
    <property type="entry name" value="SUBTILASE_SER"/>
    <property type="match status" value="1"/>
</dbReference>
<evidence type="ECO:0000256" key="8">
    <source>
        <dbReference type="SAM" id="SignalP"/>
    </source>
</evidence>
<keyword evidence="5 6" id="KW-0720">Serine protease</keyword>
<dbReference type="SUPFAM" id="SSF52743">
    <property type="entry name" value="Subtilisin-like"/>
    <property type="match status" value="1"/>
</dbReference>
<evidence type="ECO:0000256" key="7">
    <source>
        <dbReference type="SAM" id="MobiDB-lite"/>
    </source>
</evidence>
<dbReference type="InterPro" id="IPR023828">
    <property type="entry name" value="Peptidase_S8_Ser-AS"/>
</dbReference>
<evidence type="ECO:0000313" key="11">
    <source>
        <dbReference type="EMBL" id="PHH78728.1"/>
    </source>
</evidence>
<keyword evidence="4 6" id="KW-0378">Hydrolase</keyword>
<evidence type="ECO:0000256" key="2">
    <source>
        <dbReference type="ARBA" id="ARBA00022670"/>
    </source>
</evidence>
<keyword evidence="12" id="KW-1185">Reference proteome</keyword>
<dbReference type="PANTHER" id="PTHR43806:SF66">
    <property type="entry name" value="SERIN ENDOPEPTIDASE"/>
    <property type="match status" value="1"/>
</dbReference>
<dbReference type="PRINTS" id="PR00723">
    <property type="entry name" value="SUBTILISIN"/>
</dbReference>
<evidence type="ECO:0000313" key="12">
    <source>
        <dbReference type="Proteomes" id="UP000226431"/>
    </source>
</evidence>
<evidence type="ECO:0000256" key="4">
    <source>
        <dbReference type="ARBA" id="ARBA00022801"/>
    </source>
</evidence>
<reference evidence="11 12" key="1">
    <citation type="submission" date="2017-06" db="EMBL/GenBank/DDBJ databases">
        <title>Ant-infecting Ophiocordyceps genomes reveal a high diversity of potential behavioral manipulation genes and a possible major role for enterotoxins.</title>
        <authorList>
            <person name="De Bekker C."/>
            <person name="Evans H.C."/>
            <person name="Brachmann A."/>
            <person name="Hughes D.P."/>
        </authorList>
    </citation>
    <scope>NUCLEOTIDE SEQUENCE [LARGE SCALE GENOMIC DNA]</scope>
    <source>
        <strain evidence="11 12">Map16</strain>
    </source>
</reference>
<dbReference type="AlphaFoldDB" id="A0A2C5YKX5"/>
<feature type="active site" description="Charge relay system" evidence="6">
    <location>
        <position position="370"/>
    </location>
</feature>
<accession>A0A2C5YKX5</accession>
<proteinExistence type="inferred from homology"/>
<comment type="similarity">
    <text evidence="1 6">Belongs to the peptidase S8 family.</text>
</comment>
<evidence type="ECO:0000259" key="10">
    <source>
        <dbReference type="Pfam" id="PF06280"/>
    </source>
</evidence>
<dbReference type="InterPro" id="IPR015500">
    <property type="entry name" value="Peptidase_S8_subtilisin-rel"/>
</dbReference>
<dbReference type="STRING" id="2004952.A0A2C5YKX5"/>
<feature type="region of interest" description="Disordered" evidence="7">
    <location>
        <begin position="97"/>
        <end position="129"/>
    </location>
</feature>
<feature type="active site" description="Charge relay system" evidence="6">
    <location>
        <position position="154"/>
    </location>
</feature>
<feature type="domain" description="C5a peptidase/Subtilisin-like protease SBT2-like Fn3-like" evidence="10">
    <location>
        <begin position="449"/>
        <end position="551"/>
    </location>
</feature>
<dbReference type="InterPro" id="IPR034187">
    <property type="entry name" value="Peptidases_S8_5"/>
</dbReference>
<dbReference type="Pfam" id="PF06280">
    <property type="entry name" value="fn3_5"/>
    <property type="match status" value="1"/>
</dbReference>
<dbReference type="GO" id="GO:0004252">
    <property type="term" value="F:serine-type endopeptidase activity"/>
    <property type="evidence" value="ECO:0007669"/>
    <property type="project" value="UniProtKB-UniRule"/>
</dbReference>
<evidence type="ECO:0000259" key="9">
    <source>
        <dbReference type="Pfam" id="PF00082"/>
    </source>
</evidence>
<name>A0A2C5YKX5_9HYPO</name>
<dbReference type="InterPro" id="IPR000209">
    <property type="entry name" value="Peptidase_S8/S53_dom"/>
</dbReference>
<keyword evidence="3 8" id="KW-0732">Signal</keyword>
<gene>
    <name evidence="11" type="ORF">CDD80_6363</name>
</gene>
<sequence length="742" mass="80259">MFRFHLPVGFSRVLLFTWLSAAIQAADPDAIAPAVLLVECESRETVSKVHDVVKEWGLVRHEFDTDYLNAISFQLASDDVNLKKPLLEKMEGVSKVQKLERMDPPPEEEVPTGQKLNRRHAGKRMRNKAHEMTQITKMHARGFKGSGMRIAVIDYTLPMFGGCFGPNCRVSFGQNMIWDREGDDPLDCYGHGTAVAAVLAGFDPDSGYVGAAPNATLGAFRITDCKGSGHLDTALAGWIAAFESKPDIIVSSQTMSSGADWPQTPLPRLISAFAKRGVPCIISFGNNGAGGLFQGEGPATGDEVIGVGSFPLGDKSKGHRSRWNQVNRMANFSSYGPAWDTSVKPDLAAPGERIMVPGLDGGFVVDWGTSFSAPLVAGVAALVMEARSKRKDHHWLPLGRIVRSLLMATAVPQKTASGHFISVAGQGGGLVRAFDAATAETIVYPASLAFNDTENRSQNIEVFVMNTGQSAVRYRLSNIPAEAENVFGAKFNAAADICVSNNATMVVQPGSLGTFTVSATDPKGLPERLVVWSGWLAISGSDGSYLTVPYLGMAGSMRSASDSRPNLLSLVSFADGGSAPPHENPTFILPDPSSGERFQPMVCPEDAARDYPGAIIFVNFGTPVMSVSVVPMEYCPDDVEDEDCNQQPKLDEFPLLGVGRYLGRQRQEFQWTGELASGKPAPPGRYKFVAQSLPINPNGSDWRVVESPWFSIVYKHMCEPVVYGGSLRESPFTGEWSRLQKR</sequence>
<dbReference type="InterPro" id="IPR036852">
    <property type="entry name" value="Peptidase_S8/S53_dom_sf"/>
</dbReference>
<dbReference type="InterPro" id="IPR050131">
    <property type="entry name" value="Peptidase_S8_subtilisin-like"/>
</dbReference>
<evidence type="ECO:0000256" key="5">
    <source>
        <dbReference type="ARBA" id="ARBA00022825"/>
    </source>
</evidence>
<dbReference type="GO" id="GO:0006508">
    <property type="term" value="P:proteolysis"/>
    <property type="evidence" value="ECO:0007669"/>
    <property type="project" value="UniProtKB-KW"/>
</dbReference>
<feature type="compositionally biased region" description="Basic residues" evidence="7">
    <location>
        <begin position="116"/>
        <end position="127"/>
    </location>
</feature>
<evidence type="ECO:0008006" key="13">
    <source>
        <dbReference type="Google" id="ProtNLM"/>
    </source>
</evidence>
<organism evidence="11 12">
    <name type="scientific">Ophiocordyceps camponoti-rufipedis</name>
    <dbReference type="NCBI Taxonomy" id="2004952"/>
    <lineage>
        <taxon>Eukaryota</taxon>
        <taxon>Fungi</taxon>
        <taxon>Dikarya</taxon>
        <taxon>Ascomycota</taxon>
        <taxon>Pezizomycotina</taxon>
        <taxon>Sordariomycetes</taxon>
        <taxon>Hypocreomycetidae</taxon>
        <taxon>Hypocreales</taxon>
        <taxon>Ophiocordycipitaceae</taxon>
        <taxon>Ophiocordyceps</taxon>
    </lineage>
</organism>
<feature type="signal peptide" evidence="8">
    <location>
        <begin position="1"/>
        <end position="25"/>
    </location>
</feature>
<dbReference type="PROSITE" id="PS51892">
    <property type="entry name" value="SUBTILASE"/>
    <property type="match status" value="1"/>
</dbReference>
<dbReference type="GO" id="GO:0016020">
    <property type="term" value="C:membrane"/>
    <property type="evidence" value="ECO:0007669"/>
    <property type="project" value="InterPro"/>
</dbReference>
<dbReference type="Proteomes" id="UP000226431">
    <property type="component" value="Unassembled WGS sequence"/>
</dbReference>
<feature type="domain" description="Peptidase S8/S53" evidence="9">
    <location>
        <begin position="180"/>
        <end position="416"/>
    </location>
</feature>